<name>G0SFP8_CHATD</name>
<feature type="region of interest" description="Disordered" evidence="1">
    <location>
        <begin position="132"/>
        <end position="152"/>
    </location>
</feature>
<reference evidence="2 3" key="1">
    <citation type="journal article" date="2011" name="Cell">
        <title>Insight into structure and assembly of the nuclear pore complex by utilizing the genome of a eukaryotic thermophile.</title>
        <authorList>
            <person name="Amlacher S."/>
            <person name="Sarges P."/>
            <person name="Flemming D."/>
            <person name="van Noort V."/>
            <person name="Kunze R."/>
            <person name="Devos D.P."/>
            <person name="Arumugam M."/>
            <person name="Bork P."/>
            <person name="Hurt E."/>
        </authorList>
    </citation>
    <scope>NUCLEOTIDE SEQUENCE [LARGE SCALE GENOMIC DNA]</scope>
    <source>
        <strain evidence="3">DSM 1495 / CBS 144.50 / IMI 039719</strain>
    </source>
</reference>
<evidence type="ECO:0000256" key="1">
    <source>
        <dbReference type="SAM" id="MobiDB-lite"/>
    </source>
</evidence>
<sequence length="152" mass="17040">MGRAGAESRAVEAHAEARSPDLPHESDGTTNVMDSGRGGSHLVVVQGRRYRRQRPRSREVTVVSVDEDQNLAVEAWITPSEASVIQPEEALTTKEKKRNEIPPEYRGHAAFYAKYLEGLPEHGPFNHEIKLKEAHNSSSSRCITPMPEKMRR</sequence>
<evidence type="ECO:0000313" key="2">
    <source>
        <dbReference type="EMBL" id="EGS17813.1"/>
    </source>
</evidence>
<keyword evidence="3" id="KW-1185">Reference proteome</keyword>
<proteinExistence type="predicted"/>
<accession>G0SFP8</accession>
<dbReference type="EMBL" id="GL988047">
    <property type="protein sequence ID" value="EGS17813.1"/>
    <property type="molecule type" value="Genomic_DNA"/>
</dbReference>
<dbReference type="GeneID" id="18261204"/>
<dbReference type="Proteomes" id="UP000008066">
    <property type="component" value="Unassembled WGS sequence"/>
</dbReference>
<protein>
    <submittedName>
        <fullName evidence="2">Uncharacterized protein</fullName>
    </submittedName>
</protein>
<dbReference type="AlphaFoldDB" id="G0SFP8"/>
<feature type="region of interest" description="Disordered" evidence="1">
    <location>
        <begin position="1"/>
        <end position="55"/>
    </location>
</feature>
<organism evidence="3">
    <name type="scientific">Chaetomium thermophilum (strain DSM 1495 / CBS 144.50 / IMI 039719)</name>
    <name type="common">Thermochaetoides thermophila</name>
    <dbReference type="NCBI Taxonomy" id="759272"/>
    <lineage>
        <taxon>Eukaryota</taxon>
        <taxon>Fungi</taxon>
        <taxon>Dikarya</taxon>
        <taxon>Ascomycota</taxon>
        <taxon>Pezizomycotina</taxon>
        <taxon>Sordariomycetes</taxon>
        <taxon>Sordariomycetidae</taxon>
        <taxon>Sordariales</taxon>
        <taxon>Chaetomiaceae</taxon>
        <taxon>Thermochaetoides</taxon>
    </lineage>
</organism>
<feature type="compositionally biased region" description="Basic and acidic residues" evidence="1">
    <location>
        <begin position="9"/>
        <end position="27"/>
    </location>
</feature>
<dbReference type="HOGENOM" id="CLU_1722149_0_0_1"/>
<dbReference type="RefSeq" id="XP_006697431.1">
    <property type="nucleotide sequence ID" value="XM_006697368.1"/>
</dbReference>
<dbReference type="KEGG" id="cthr:CTHT_0071660"/>
<dbReference type="OMA" id="AWITPSE"/>
<evidence type="ECO:0000313" key="3">
    <source>
        <dbReference type="Proteomes" id="UP000008066"/>
    </source>
</evidence>
<gene>
    <name evidence="2" type="ORF">CTHT_0071660</name>
</gene>